<dbReference type="EMBL" id="CP058529">
    <property type="protein sequence ID" value="QLG29182.1"/>
    <property type="molecule type" value="Genomic_DNA"/>
</dbReference>
<keyword evidence="2" id="KW-1185">Reference proteome</keyword>
<organism evidence="1 2">
    <name type="scientific">Halorarum halophilum</name>
    <dbReference type="NCBI Taxonomy" id="2743090"/>
    <lineage>
        <taxon>Archaea</taxon>
        <taxon>Methanobacteriati</taxon>
        <taxon>Methanobacteriota</taxon>
        <taxon>Stenosarchaea group</taxon>
        <taxon>Halobacteria</taxon>
        <taxon>Halobacteriales</taxon>
        <taxon>Haloferacaceae</taxon>
        <taxon>Halorarum</taxon>
    </lineage>
</organism>
<gene>
    <name evidence="1" type="ORF">HUG10_17325</name>
</gene>
<accession>A0A7D5KP74</accession>
<dbReference type="RefSeq" id="WP_179170756.1">
    <property type="nucleotide sequence ID" value="NZ_CP058529.1"/>
</dbReference>
<dbReference type="GeneID" id="56030632"/>
<sequence>MGETEYATHCPLCGEELDDAAEPYRTRATCSEHGRIQVDVYRIEE</sequence>
<dbReference type="Proteomes" id="UP000509750">
    <property type="component" value="Chromosome"/>
</dbReference>
<name>A0A7D5KP74_9EURY</name>
<evidence type="ECO:0000313" key="2">
    <source>
        <dbReference type="Proteomes" id="UP000509750"/>
    </source>
</evidence>
<dbReference type="OrthoDB" id="374798at2157"/>
<protein>
    <submittedName>
        <fullName evidence="1">Uncharacterized protein</fullName>
    </submittedName>
</protein>
<evidence type="ECO:0000313" key="1">
    <source>
        <dbReference type="EMBL" id="QLG29182.1"/>
    </source>
</evidence>
<reference evidence="1 2" key="1">
    <citation type="submission" date="2020-07" db="EMBL/GenBank/DDBJ databases">
        <title>Gai3-2, isolated from salt lake.</title>
        <authorList>
            <person name="Cui H."/>
            <person name="Shi X."/>
        </authorList>
    </citation>
    <scope>NUCLEOTIDE SEQUENCE [LARGE SCALE GENOMIC DNA]</scope>
    <source>
        <strain evidence="1 2">Gai3-2</strain>
    </source>
</reference>
<proteinExistence type="predicted"/>
<dbReference type="AlphaFoldDB" id="A0A7D5KP74"/>
<dbReference type="KEGG" id="halg:HUG10_17325"/>